<name>A0A5B0X2C5_9GAMM</name>
<dbReference type="InterPro" id="IPR000573">
    <property type="entry name" value="AconitaseA/IPMdHydase_ssu_swvl"/>
</dbReference>
<dbReference type="Proteomes" id="UP000323708">
    <property type="component" value="Unassembled WGS sequence"/>
</dbReference>
<keyword evidence="9 10" id="KW-0100">Branched-chain amino acid biosynthesis</keyword>
<evidence type="ECO:0000256" key="9">
    <source>
        <dbReference type="ARBA" id="ARBA00023304"/>
    </source>
</evidence>
<evidence type="ECO:0000313" key="13">
    <source>
        <dbReference type="Proteomes" id="UP000323708"/>
    </source>
</evidence>
<keyword evidence="13" id="KW-1185">Reference proteome</keyword>
<keyword evidence="8 10" id="KW-0456">Lyase</keyword>
<evidence type="ECO:0000256" key="10">
    <source>
        <dbReference type="HAMAP-Rule" id="MF_01031"/>
    </source>
</evidence>
<dbReference type="GO" id="GO:0009098">
    <property type="term" value="P:L-leucine biosynthetic process"/>
    <property type="evidence" value="ECO:0007669"/>
    <property type="project" value="UniProtKB-UniRule"/>
</dbReference>
<comment type="pathway">
    <text evidence="3 10">Amino-acid biosynthesis; L-leucine biosynthesis; L-leucine from 3-methyl-2-oxobutanoate: step 2/4.</text>
</comment>
<dbReference type="EMBL" id="VTUX01000002">
    <property type="protein sequence ID" value="KAA1193423.1"/>
    <property type="molecule type" value="Genomic_DNA"/>
</dbReference>
<evidence type="ECO:0000256" key="6">
    <source>
        <dbReference type="ARBA" id="ARBA00022430"/>
    </source>
</evidence>
<keyword evidence="6 10" id="KW-0432">Leucine biosynthesis</keyword>
<dbReference type="InterPro" id="IPR004431">
    <property type="entry name" value="3-IsopropMal_deHydase_ssu"/>
</dbReference>
<dbReference type="GO" id="GO:0009316">
    <property type="term" value="C:3-isopropylmalate dehydratase complex"/>
    <property type="evidence" value="ECO:0007669"/>
    <property type="project" value="InterPro"/>
</dbReference>
<dbReference type="InterPro" id="IPR050075">
    <property type="entry name" value="LeuD"/>
</dbReference>
<dbReference type="GO" id="GO:0003861">
    <property type="term" value="F:3-isopropylmalate dehydratase activity"/>
    <property type="evidence" value="ECO:0007669"/>
    <property type="project" value="UniProtKB-UniRule"/>
</dbReference>
<dbReference type="Gene3D" id="3.20.19.10">
    <property type="entry name" value="Aconitase, domain 4"/>
    <property type="match status" value="1"/>
</dbReference>
<comment type="catalytic activity">
    <reaction evidence="1 10">
        <text>(2R,3S)-3-isopropylmalate = (2S)-2-isopropylmalate</text>
        <dbReference type="Rhea" id="RHEA:32287"/>
        <dbReference type="ChEBI" id="CHEBI:1178"/>
        <dbReference type="ChEBI" id="CHEBI:35121"/>
        <dbReference type="EC" id="4.2.1.33"/>
    </reaction>
</comment>
<reference evidence="12 13" key="1">
    <citation type="submission" date="2019-09" db="EMBL/GenBank/DDBJ databases">
        <authorList>
            <person name="Chen X.-Y."/>
        </authorList>
    </citation>
    <scope>NUCLEOTIDE SEQUENCE [LARGE SCALE GENOMIC DNA]</scope>
    <source>
        <strain evidence="12 13">NY5</strain>
    </source>
</reference>
<evidence type="ECO:0000256" key="5">
    <source>
        <dbReference type="ARBA" id="ARBA00011271"/>
    </source>
</evidence>
<dbReference type="PANTHER" id="PTHR43345">
    <property type="entry name" value="3-ISOPROPYLMALATE DEHYDRATASE SMALL SUBUNIT 2-RELATED-RELATED"/>
    <property type="match status" value="1"/>
</dbReference>
<comment type="caution">
    <text evidence="12">The sequence shown here is derived from an EMBL/GenBank/DDBJ whole genome shotgun (WGS) entry which is preliminary data.</text>
</comment>
<evidence type="ECO:0000256" key="1">
    <source>
        <dbReference type="ARBA" id="ARBA00000491"/>
    </source>
</evidence>
<sequence>MEKFEQLHGVAAPLLRANVDTDAIIPSREMKRVSKQGLGEGLFAGWRYIGEGTREEAPAFVLNRPEYRGASIILSGPNFGCGSSREHAVWALREFGIRAIIAPGFGAIFANNCVRNGLLPLVLDASQIETIARWVEQNPAVNRVLIDLPAQRVTADGQHYAFDIEAGARQMLVEGLDAIALTQTRQPVIEAFHEARRRQRPWLY</sequence>
<dbReference type="CDD" id="cd01577">
    <property type="entry name" value="IPMI_Swivel"/>
    <property type="match status" value="1"/>
</dbReference>
<dbReference type="UniPathway" id="UPA00048">
    <property type="reaction ID" value="UER00071"/>
</dbReference>
<dbReference type="NCBIfam" id="TIGR00171">
    <property type="entry name" value="leuD"/>
    <property type="match status" value="1"/>
</dbReference>
<keyword evidence="7 10" id="KW-0028">Amino-acid biosynthesis</keyword>
<dbReference type="PANTHER" id="PTHR43345:SF5">
    <property type="entry name" value="3-ISOPROPYLMALATE DEHYDRATASE SMALL SUBUNIT"/>
    <property type="match status" value="1"/>
</dbReference>
<proteinExistence type="inferred from homology"/>
<comment type="similarity">
    <text evidence="4 10">Belongs to the LeuD family. LeuD type 1 subfamily.</text>
</comment>
<comment type="function">
    <text evidence="2 10">Catalyzes the isomerization between 2-isopropylmalate and 3-isopropylmalate, via the formation of 2-isopropylmaleate.</text>
</comment>
<evidence type="ECO:0000256" key="2">
    <source>
        <dbReference type="ARBA" id="ARBA00002695"/>
    </source>
</evidence>
<evidence type="ECO:0000256" key="4">
    <source>
        <dbReference type="ARBA" id="ARBA00009845"/>
    </source>
</evidence>
<dbReference type="RefSeq" id="WP_149610530.1">
    <property type="nucleotide sequence ID" value="NZ_VTUX01000002.1"/>
</dbReference>
<protein>
    <recommendedName>
        <fullName evidence="10">3-isopropylmalate dehydratase small subunit</fullName>
        <ecNumber evidence="10">4.2.1.33</ecNumber>
    </recommendedName>
    <alternativeName>
        <fullName evidence="10">Alpha-IPM isomerase</fullName>
        <shortName evidence="10">IPMI</shortName>
    </alternativeName>
    <alternativeName>
        <fullName evidence="10">Isopropylmalate isomerase</fullName>
    </alternativeName>
</protein>
<feature type="domain" description="Aconitase A/isopropylmalate dehydratase small subunit swivel" evidence="11">
    <location>
        <begin position="1"/>
        <end position="124"/>
    </location>
</feature>
<evidence type="ECO:0000313" key="12">
    <source>
        <dbReference type="EMBL" id="KAA1193423.1"/>
    </source>
</evidence>
<accession>A0A5B0X2C5</accession>
<evidence type="ECO:0000256" key="8">
    <source>
        <dbReference type="ARBA" id="ARBA00023239"/>
    </source>
</evidence>
<dbReference type="SUPFAM" id="SSF52016">
    <property type="entry name" value="LeuD/IlvD-like"/>
    <property type="match status" value="1"/>
</dbReference>
<dbReference type="HAMAP" id="MF_01031">
    <property type="entry name" value="LeuD_type1"/>
    <property type="match status" value="1"/>
</dbReference>
<dbReference type="InterPro" id="IPR015928">
    <property type="entry name" value="Aconitase/3IPM_dehydase_swvl"/>
</dbReference>
<evidence type="ECO:0000256" key="7">
    <source>
        <dbReference type="ARBA" id="ARBA00022605"/>
    </source>
</evidence>
<dbReference type="AlphaFoldDB" id="A0A5B0X2C5"/>
<dbReference type="NCBIfam" id="NF002458">
    <property type="entry name" value="PRK01641.1"/>
    <property type="match status" value="1"/>
</dbReference>
<dbReference type="EC" id="4.2.1.33" evidence="10"/>
<organism evidence="12 13">
    <name type="scientific">Pseudohalioglobus sediminis</name>
    <dbReference type="NCBI Taxonomy" id="2606449"/>
    <lineage>
        <taxon>Bacteria</taxon>
        <taxon>Pseudomonadati</taxon>
        <taxon>Pseudomonadota</taxon>
        <taxon>Gammaproteobacteria</taxon>
        <taxon>Cellvibrionales</taxon>
        <taxon>Halieaceae</taxon>
        <taxon>Pseudohalioglobus</taxon>
    </lineage>
</organism>
<comment type="subunit">
    <text evidence="5 10">Heterodimer of LeuC and LeuD.</text>
</comment>
<dbReference type="InterPro" id="IPR033940">
    <property type="entry name" value="IPMI_Swivel"/>
</dbReference>
<evidence type="ECO:0000259" key="11">
    <source>
        <dbReference type="Pfam" id="PF00694"/>
    </source>
</evidence>
<gene>
    <name evidence="10 12" type="primary">leuD</name>
    <name evidence="12" type="ORF">F0M18_06200</name>
</gene>
<dbReference type="Pfam" id="PF00694">
    <property type="entry name" value="Aconitase_C"/>
    <property type="match status" value="1"/>
</dbReference>
<dbReference type="FunFam" id="3.20.19.10:FF:000003">
    <property type="entry name" value="3-isopropylmalate dehydratase small subunit"/>
    <property type="match status" value="1"/>
</dbReference>
<evidence type="ECO:0000256" key="3">
    <source>
        <dbReference type="ARBA" id="ARBA00004729"/>
    </source>
</evidence>